<dbReference type="InterPro" id="IPR041686">
    <property type="entry name" value="Znf-CCCH_3"/>
</dbReference>
<feature type="region of interest" description="Disordered" evidence="3">
    <location>
        <begin position="775"/>
        <end position="798"/>
    </location>
</feature>
<evidence type="ECO:0000256" key="3">
    <source>
        <dbReference type="SAM" id="MobiDB-lite"/>
    </source>
</evidence>
<keyword evidence="1" id="KW-0479">Metal-binding</keyword>
<keyword evidence="1" id="KW-0862">Zinc</keyword>
<evidence type="ECO:0000313" key="8">
    <source>
        <dbReference type="RefSeq" id="XP_065657952.1"/>
    </source>
</evidence>
<feature type="compositionally biased region" description="Polar residues" evidence="3">
    <location>
        <begin position="775"/>
        <end position="795"/>
    </location>
</feature>
<dbReference type="RefSeq" id="XP_065657956.1">
    <property type="nucleotide sequence ID" value="XM_065801884.1"/>
</dbReference>
<dbReference type="PANTHER" id="PTHR15725">
    <property type="entry name" value="ZN-FINGER, C-X8-C-X5-C-X3-H TYPE-CONTAINING"/>
    <property type="match status" value="1"/>
</dbReference>
<evidence type="ECO:0000313" key="9">
    <source>
        <dbReference type="RefSeq" id="XP_065657954.1"/>
    </source>
</evidence>
<sequence length="882" mass="99211">MALVGDDCYFYYTSGCVRGMQCAFRHQPAAKNTEIVCPDWLGGACFKQTCLLRHMLMPNARVQIQCRWDTMPSGCLDSGCTYAHINKNVIIPGPSPIEVKSSTSSNVRQPLLSSPLARTSVLKFSNEIPSLQSNNSISQIVNVMPQANIVEALPGPILNPPGVINVAPPIIPLQQPLILNVPRPHLHSSILGPPPVLANSSVFPRNDFQQQVQLFKDLLAQKNKTYDSEELENGKRDKYKEKIRHKKEKKNVRKFSKDSKKKIKLSKVDEEILFGDYKDIPLEKKKKKEQSDSIQNINIKSYEEILREKVFRKTMEKRREFAEDFKDLTSDERNKNKFEKQNNKKRTKAVPNVSMNDNDSISKDDVIEVGIDGSPIREDLPNGNHARSPKKESKKTAPESSHDESVEIYIPDETADINISIDENDELVKELNEASHQKHSVARSKITNVMHKNSGDKVASVSKKNKSLMTDVVNKRKVIRLDKDDKSPVLNNKEDTLKSDIKIKTFEEIMQEKRKRKNMSSEPEMNTVKKILDPLHIKSVKAKTELRRSVVGTRENKDKDSKKETNDVFKVRSTLGLTSISKKNVETNLKDSNVGTVAKKIITIAKPVINGKNSEDNSIGIRSFDEIMREKQLRKQNESRNKSLGGNQVNQVSNEVKFTEKVNLDQTSKPTEKATLRQKSKPTEKINSMPTSKSSDNVGSVSTSKSPENVGSSSTYKSSEKLGSMPTTKHDDKIVVISASKPTEKVTSMLTSKPTEKVSPMLNSKPVEKVASMSISKPSEKVTSVNHLHKQSTLSENDKEIHVKSNISSQIKNLTEKNSSTLEHIKEALDEVKRKRDEYLLSDEEFEKEINDLSSNEGEGCINDDLDDDDLIIELSEMIDGN</sequence>
<feature type="compositionally biased region" description="Basic and acidic residues" evidence="3">
    <location>
        <begin position="389"/>
        <end position="405"/>
    </location>
</feature>
<feature type="zinc finger region" description="C3H1-type" evidence="1">
    <location>
        <begin position="7"/>
        <end position="29"/>
    </location>
</feature>
<gene>
    <name evidence="6 7 8 9 10 11" type="primary">LOC100205143</name>
</gene>
<keyword evidence="5" id="KW-1185">Reference proteome</keyword>
<evidence type="ECO:0000313" key="5">
    <source>
        <dbReference type="Proteomes" id="UP001652625"/>
    </source>
</evidence>
<organism evidence="5 6">
    <name type="scientific">Hydra vulgaris</name>
    <name type="common">Hydra</name>
    <name type="synonym">Hydra attenuata</name>
    <dbReference type="NCBI Taxonomy" id="6087"/>
    <lineage>
        <taxon>Eukaryota</taxon>
        <taxon>Metazoa</taxon>
        <taxon>Cnidaria</taxon>
        <taxon>Hydrozoa</taxon>
        <taxon>Hydroidolina</taxon>
        <taxon>Anthoathecata</taxon>
        <taxon>Aplanulata</taxon>
        <taxon>Hydridae</taxon>
        <taxon>Hydra</taxon>
    </lineage>
</organism>
<evidence type="ECO:0000256" key="1">
    <source>
        <dbReference type="PROSITE-ProRule" id="PRU00723"/>
    </source>
</evidence>
<dbReference type="Proteomes" id="UP001652625">
    <property type="component" value="Chromosome 07"/>
</dbReference>
<keyword evidence="1" id="KW-0863">Zinc-finger</keyword>
<evidence type="ECO:0000313" key="7">
    <source>
        <dbReference type="RefSeq" id="XP_065657951.1"/>
    </source>
</evidence>
<dbReference type="InterPro" id="IPR000571">
    <property type="entry name" value="Znf_CCCH"/>
</dbReference>
<feature type="compositionally biased region" description="Basic and acidic residues" evidence="3">
    <location>
        <begin position="332"/>
        <end position="342"/>
    </location>
</feature>
<dbReference type="RefSeq" id="XP_065657954.1">
    <property type="nucleotide sequence ID" value="XM_065801882.1"/>
</dbReference>
<dbReference type="RefSeq" id="XP_065657952.1">
    <property type="nucleotide sequence ID" value="XM_065801880.1"/>
</dbReference>
<feature type="compositionally biased region" description="Basic and acidic residues" evidence="3">
    <location>
        <begin position="631"/>
        <end position="641"/>
    </location>
</feature>
<feature type="region of interest" description="Disordered" evidence="3">
    <location>
        <begin position="631"/>
        <end position="727"/>
    </location>
</feature>
<feature type="region of interest" description="Disordered" evidence="3">
    <location>
        <begin position="332"/>
        <end position="406"/>
    </location>
</feature>
<keyword evidence="2" id="KW-0175">Coiled coil</keyword>
<dbReference type="RefSeq" id="XP_065657951.1">
    <property type="nucleotide sequence ID" value="XM_065801879.1"/>
</dbReference>
<feature type="domain" description="C3H1-type" evidence="4">
    <location>
        <begin position="7"/>
        <end position="29"/>
    </location>
</feature>
<dbReference type="PROSITE" id="PS50103">
    <property type="entry name" value="ZF_C3H1"/>
    <property type="match status" value="1"/>
</dbReference>
<feature type="compositionally biased region" description="Polar residues" evidence="3">
    <location>
        <begin position="642"/>
        <end position="656"/>
    </location>
</feature>
<dbReference type="RefSeq" id="XP_065657955.1">
    <property type="nucleotide sequence ID" value="XM_065801883.1"/>
</dbReference>
<evidence type="ECO:0000313" key="10">
    <source>
        <dbReference type="RefSeq" id="XP_065657955.1"/>
    </source>
</evidence>
<feature type="compositionally biased region" description="Polar residues" evidence="3">
    <location>
        <begin position="685"/>
        <end position="717"/>
    </location>
</feature>
<dbReference type="GeneID" id="100205143"/>
<dbReference type="Gene3D" id="4.10.1000.10">
    <property type="entry name" value="Zinc finger, CCCH-type"/>
    <property type="match status" value="1"/>
</dbReference>
<evidence type="ECO:0000259" key="4">
    <source>
        <dbReference type="PROSITE" id="PS50103"/>
    </source>
</evidence>
<evidence type="ECO:0000313" key="6">
    <source>
        <dbReference type="RefSeq" id="XP_065657950.1"/>
    </source>
</evidence>
<dbReference type="RefSeq" id="XP_065657950.1">
    <property type="nucleotide sequence ID" value="XM_065801878.1"/>
</dbReference>
<accession>A0ABM4C8K0</accession>
<feature type="coiled-coil region" evidence="2">
    <location>
        <begin position="811"/>
        <end position="842"/>
    </location>
</feature>
<name>A0ABM4C8K0_HYDVU</name>
<dbReference type="Pfam" id="PF15663">
    <property type="entry name" value="zf-CCCH_3"/>
    <property type="match status" value="1"/>
</dbReference>
<protein>
    <submittedName>
        <fullName evidence="6 7">Zinc finger CCCH domain-containing protein 11A isoform X3</fullName>
    </submittedName>
</protein>
<dbReference type="PANTHER" id="PTHR15725:SF14">
    <property type="entry name" value="ZINC FINGER CCCH DOMAIN-CONTAINING PROTEIN 11A"/>
    <property type="match status" value="1"/>
</dbReference>
<evidence type="ECO:0000256" key="2">
    <source>
        <dbReference type="SAM" id="Coils"/>
    </source>
</evidence>
<evidence type="ECO:0000313" key="11">
    <source>
        <dbReference type="RefSeq" id="XP_065657956.1"/>
    </source>
</evidence>
<proteinExistence type="predicted"/>
<reference evidence="6 7" key="1">
    <citation type="submission" date="2025-05" db="UniProtKB">
        <authorList>
            <consortium name="RefSeq"/>
        </authorList>
    </citation>
    <scope>IDENTIFICATION</scope>
</reference>